<dbReference type="EMBL" id="UINC01004843">
    <property type="protein sequence ID" value="SVA17256.1"/>
    <property type="molecule type" value="Genomic_DNA"/>
</dbReference>
<dbReference type="SUPFAM" id="SSF55347">
    <property type="entry name" value="Glyceraldehyde-3-phosphate dehydrogenase-like, C-terminal domain"/>
    <property type="match status" value="1"/>
</dbReference>
<dbReference type="PANTHER" id="PTHR43818:SF5">
    <property type="entry name" value="OXIDOREDUCTASE FAMILY PROTEIN"/>
    <property type="match status" value="1"/>
</dbReference>
<dbReference type="Gene3D" id="3.30.360.10">
    <property type="entry name" value="Dihydrodipicolinate Reductase, domain 2"/>
    <property type="match status" value="1"/>
</dbReference>
<name>A0A381TME8_9ZZZZ</name>
<dbReference type="InterPro" id="IPR036291">
    <property type="entry name" value="NAD(P)-bd_dom_sf"/>
</dbReference>
<dbReference type="PANTHER" id="PTHR43818">
    <property type="entry name" value="BCDNA.GH03377"/>
    <property type="match status" value="1"/>
</dbReference>
<feature type="domain" description="Gfo/Idh/MocA-like oxidoreductase bacterial type C-terminal" evidence="2">
    <location>
        <begin position="368"/>
        <end position="443"/>
    </location>
</feature>
<dbReference type="Pfam" id="PF01408">
    <property type="entry name" value="GFO_IDH_MocA"/>
    <property type="match status" value="1"/>
</dbReference>
<sequence>VNRRTFLGTSAAGLAYSSIATTAADIASGPTKRVALIGTGWYGKIDLFRLIQVAPVEVVALCDVDSTMLSEAADMVARRQKSGRRPKTYADYRKLLKENKPDLVLVATPDHWHALPMIEAVKAGCDVYVQKPTSIDVVESQAMLAAARKYNRVVQVGTQRRSTPHLMEAREQIVEKGLLGNVAHAEVCCYYHMRNRSNPTDSQPPSNLDYDMWSGPAPLRAYNQLCHPRTWRAFMEYSNGIVGDMCVHMLDTVRWILDLGWPSSIVSQGGILVDKQAKANTTDTQTACFDFDDLQVVWQHRAWGHAPDPDYPWAAFLYGDKGTLKLSVNSYDFIPRGGGAKPVHRDVKMELEEYPEDKTEKALERHVAPAVRVHMIDFLNAVAKRSRPVADIEQGHISTVSCILANLSQQLGGRALRWDAETHTVIDDAEANRLLIRPYRTPWIHPTPENV</sequence>
<evidence type="ECO:0000259" key="1">
    <source>
        <dbReference type="Pfam" id="PF01408"/>
    </source>
</evidence>
<dbReference type="Pfam" id="PF19051">
    <property type="entry name" value="GFO_IDH_MocA_C2"/>
    <property type="match status" value="2"/>
</dbReference>
<accession>A0A381TME8</accession>
<dbReference type="InterPro" id="IPR000683">
    <property type="entry name" value="Gfo/Idh/MocA-like_OxRdtase_N"/>
</dbReference>
<dbReference type="InterPro" id="IPR050463">
    <property type="entry name" value="Gfo/Idh/MocA_oxidrdct_glycsds"/>
</dbReference>
<evidence type="ECO:0008006" key="4">
    <source>
        <dbReference type="Google" id="ProtNLM"/>
    </source>
</evidence>
<dbReference type="GO" id="GO:0000166">
    <property type="term" value="F:nucleotide binding"/>
    <property type="evidence" value="ECO:0007669"/>
    <property type="project" value="InterPro"/>
</dbReference>
<protein>
    <recommendedName>
        <fullName evidence="4">Gfo/Idh/MocA-like oxidoreductase N-terminal domain-containing protein</fullName>
    </recommendedName>
</protein>
<gene>
    <name evidence="3" type="ORF">METZ01_LOCUS70110</name>
</gene>
<feature type="non-terminal residue" evidence="3">
    <location>
        <position position="1"/>
    </location>
</feature>
<dbReference type="Gene3D" id="3.40.50.720">
    <property type="entry name" value="NAD(P)-binding Rossmann-like Domain"/>
    <property type="match status" value="1"/>
</dbReference>
<organism evidence="3">
    <name type="scientific">marine metagenome</name>
    <dbReference type="NCBI Taxonomy" id="408172"/>
    <lineage>
        <taxon>unclassified sequences</taxon>
        <taxon>metagenomes</taxon>
        <taxon>ecological metagenomes</taxon>
    </lineage>
</organism>
<evidence type="ECO:0000313" key="3">
    <source>
        <dbReference type="EMBL" id="SVA17256.1"/>
    </source>
</evidence>
<feature type="domain" description="Gfo/Idh/MocA-like oxidoreductase N-terminal" evidence="1">
    <location>
        <begin position="33"/>
        <end position="157"/>
    </location>
</feature>
<proteinExistence type="predicted"/>
<dbReference type="SUPFAM" id="SSF51735">
    <property type="entry name" value="NAD(P)-binding Rossmann-fold domains"/>
    <property type="match status" value="1"/>
</dbReference>
<evidence type="ECO:0000259" key="2">
    <source>
        <dbReference type="Pfam" id="PF19051"/>
    </source>
</evidence>
<dbReference type="AlphaFoldDB" id="A0A381TME8"/>
<dbReference type="InterPro" id="IPR043906">
    <property type="entry name" value="Gfo/Idh/MocA_OxRdtase_bact_C"/>
</dbReference>
<feature type="domain" description="Gfo/Idh/MocA-like oxidoreductase bacterial type C-terminal" evidence="2">
    <location>
        <begin position="197"/>
        <end position="259"/>
    </location>
</feature>
<reference evidence="3" key="1">
    <citation type="submission" date="2018-05" db="EMBL/GenBank/DDBJ databases">
        <authorList>
            <person name="Lanie J.A."/>
            <person name="Ng W.-L."/>
            <person name="Kazmierczak K.M."/>
            <person name="Andrzejewski T.M."/>
            <person name="Davidsen T.M."/>
            <person name="Wayne K.J."/>
            <person name="Tettelin H."/>
            <person name="Glass J.I."/>
            <person name="Rusch D."/>
            <person name="Podicherti R."/>
            <person name="Tsui H.-C.T."/>
            <person name="Winkler M.E."/>
        </authorList>
    </citation>
    <scope>NUCLEOTIDE SEQUENCE</scope>
</reference>